<dbReference type="Proteomes" id="UP000678228">
    <property type="component" value="Unassembled WGS sequence"/>
</dbReference>
<keyword evidence="2" id="KW-1185">Reference proteome</keyword>
<protein>
    <submittedName>
        <fullName evidence="1">Uncharacterized protein</fullName>
    </submittedName>
</protein>
<accession>A0A940WR12</accession>
<reference evidence="1" key="1">
    <citation type="submission" date="2021-03" db="EMBL/GenBank/DDBJ databases">
        <title>Bacillus suaedae sp. nov., isolated from Suaeda aralocaspica.</title>
        <authorList>
            <person name="Lei R.F.R."/>
        </authorList>
    </citation>
    <scope>NUCLEOTIDE SEQUENCE</scope>
    <source>
        <strain evidence="1">YZJH907-2</strain>
    </source>
</reference>
<comment type="caution">
    <text evidence="1">The sequence shown here is derived from an EMBL/GenBank/DDBJ whole genome shotgun (WGS) entry which is preliminary data.</text>
</comment>
<proteinExistence type="predicted"/>
<dbReference type="RefSeq" id="WP_210595835.1">
    <property type="nucleotide sequence ID" value="NZ_JAGKSQ010000001.1"/>
</dbReference>
<organism evidence="1 2">
    <name type="scientific">Halalkalibacter suaedae</name>
    <dbReference type="NCBI Taxonomy" id="2822140"/>
    <lineage>
        <taxon>Bacteria</taxon>
        <taxon>Bacillati</taxon>
        <taxon>Bacillota</taxon>
        <taxon>Bacilli</taxon>
        <taxon>Bacillales</taxon>
        <taxon>Bacillaceae</taxon>
        <taxon>Halalkalibacter</taxon>
    </lineage>
</organism>
<evidence type="ECO:0000313" key="2">
    <source>
        <dbReference type="Proteomes" id="UP000678228"/>
    </source>
</evidence>
<name>A0A940WR12_9BACI</name>
<dbReference type="EMBL" id="JAGKSQ010000001">
    <property type="protein sequence ID" value="MBP3950228.1"/>
    <property type="molecule type" value="Genomic_DNA"/>
</dbReference>
<gene>
    <name evidence="1" type="ORF">J7W16_03715</name>
</gene>
<dbReference type="AlphaFoldDB" id="A0A940WR12"/>
<sequence>MSLIRVVMSRICYVMSGIRTFMSGTQYWLAFSFNKLFIQPNLTKIQTFQSFFHKKKIISQLYAVVHLGTSCAYEPGTVIYEPDSTSYEPNLLCYERHSNIYERHPILAGFFIQ</sequence>
<evidence type="ECO:0000313" key="1">
    <source>
        <dbReference type="EMBL" id="MBP3950228.1"/>
    </source>
</evidence>